<dbReference type="PANTHER" id="PTHR32083:SF48">
    <property type="entry name" value="TRANS-GOLGI NETWORK-LOCALIZED SYP41-INTERACTING PROTEIN 1"/>
    <property type="match status" value="1"/>
</dbReference>
<evidence type="ECO:0000256" key="2">
    <source>
        <dbReference type="SAM" id="Coils"/>
    </source>
</evidence>
<evidence type="ECO:0000256" key="1">
    <source>
        <dbReference type="ARBA" id="ARBA00023054"/>
    </source>
</evidence>
<evidence type="ECO:0000313" key="4">
    <source>
        <dbReference type="EMBL" id="KAK8886926.1"/>
    </source>
</evidence>
<keyword evidence="1 2" id="KW-0175">Coiled coil</keyword>
<evidence type="ECO:0000313" key="5">
    <source>
        <dbReference type="Proteomes" id="UP001470230"/>
    </source>
</evidence>
<organism evidence="4 5">
    <name type="scientific">Tritrichomonas musculus</name>
    <dbReference type="NCBI Taxonomy" id="1915356"/>
    <lineage>
        <taxon>Eukaryota</taxon>
        <taxon>Metamonada</taxon>
        <taxon>Parabasalia</taxon>
        <taxon>Tritrichomonadida</taxon>
        <taxon>Tritrichomonadidae</taxon>
        <taxon>Tritrichomonas</taxon>
    </lineage>
</organism>
<reference evidence="4 5" key="1">
    <citation type="submission" date="2024-04" db="EMBL/GenBank/DDBJ databases">
        <title>Tritrichomonas musculus Genome.</title>
        <authorList>
            <person name="Alves-Ferreira E."/>
            <person name="Grigg M."/>
            <person name="Lorenzi H."/>
            <person name="Galac M."/>
        </authorList>
    </citation>
    <scope>NUCLEOTIDE SEQUENCE [LARGE SCALE GENOMIC DNA]</scope>
    <source>
        <strain evidence="4 5">EAF2021</strain>
    </source>
</reference>
<dbReference type="SUPFAM" id="SSF57997">
    <property type="entry name" value="Tropomyosin"/>
    <property type="match status" value="1"/>
</dbReference>
<feature type="coiled-coil region" evidence="2">
    <location>
        <begin position="732"/>
        <end position="960"/>
    </location>
</feature>
<feature type="region of interest" description="Disordered" evidence="3">
    <location>
        <begin position="705"/>
        <end position="724"/>
    </location>
</feature>
<dbReference type="Proteomes" id="UP001470230">
    <property type="component" value="Unassembled WGS sequence"/>
</dbReference>
<dbReference type="Gene3D" id="1.10.287.1490">
    <property type="match status" value="1"/>
</dbReference>
<feature type="coiled-coil region" evidence="2">
    <location>
        <begin position="353"/>
        <end position="415"/>
    </location>
</feature>
<sequence length="1223" mass="141797">MSDNSDDENILKEFEALDDDQNDVPEADAPTIFIIDQTASDFNNPISDISTFANRFENQKLNLIATKLHNLFSTSESGLKFTKDDLQKIEKGICVFIDEALKLNNQGTNNQEKNNSFENQETSIKSLEADNDRLQKQVSDLRRQIDDITKRAKTAEDGFTNVNQELENLKEDKENLEEINNKKTSEILSLRKELDKTTADLKDKIDSLEDQLRNEKDLTQMNQNQIERYENQLNDSHEELALLKSEKVTWKSKIDNQSAKINKLKQQLNEAKLRIQDLEADNQATEAANNDLKRNLEDSTMRLRDVDSSGIQNLQEANKHYNNLVDRFNVIFEEQNRDKEDLAKTHKRAVELLMEQQDLLSHYEDELEILNRDKSDLEAQSSGDERLIRNLRDKLAKAEEELNNYRSDEESSQLNKIRQMLKPRFGEDTDVAQTVQGLLNGSTDNEMKQMNQSLFQVIDNILTFWTKIINEGNVKNVLKTTATSLSSISRSSSPKQAYKEDESVKNDLLVQIARYRQMASQNSAFEASQFPSTDSIQKLLNRLQQSDSEFDQQVYYIISSGAMVAEVLRNLYDRANASYKSVISDLQPAIEVLNFDTQQHEIKDLPKHVIEKLTNYRAFKDRVIKIVDPEDINPDNFEDFLKFLYRYITNSTAILNSVDSDLRQLVDDKNHHETEFEEEEEGNNENSLDLQGVVDRAVEMITDFLNQENNNNNNNNDNSNINTETRERDISAQLFDEDRNKMQNQIDQLKNEAESTLQATRNLEKENNDLKNKVEELTKENNEERLKNQDLTEKMDKLSASQEILEQSNEDLRAENKSLREAMDNKSRLFDKRVNQLMDSERKQHKEDLNNAKERAAKREEKLQQELAEKTNKVKTLKSQLKSYLNQYEQAFKKQKETTAVLKKQNEELNAKLSKISENTTSQKESDRLRAEVKTLETEKLLLSAKLKQAQENVEKIQAMRDNYWMAQMTVRESELNKSITDVTQQAADHFDNFFDQVVTTLEQYLPLQSRVDEDTVIETLSKVVQRLDTAENAVLNHKENENNNNTMTNLTNSPSATNYEERNVSLQSNNNNSEVNSKALVALREWDRWARDLFVNFTDGEVPCQSCKELRFVLGEMILTSISNRKVIFRMESLRAQKKFLLRYFDGKEEVPEFKHYDEPVVSMRPVMILVLAQFHIMKKYGYSPININNMGLQNNNDRSGQQSRKSTPKSTKTTPKKKSFF</sequence>
<feature type="compositionally biased region" description="Low complexity" evidence="3">
    <location>
        <begin position="706"/>
        <end position="722"/>
    </location>
</feature>
<keyword evidence="5" id="KW-1185">Reference proteome</keyword>
<dbReference type="EMBL" id="JAPFFF010000006">
    <property type="protein sequence ID" value="KAK8886926.1"/>
    <property type="molecule type" value="Genomic_DNA"/>
</dbReference>
<feature type="region of interest" description="Disordered" evidence="3">
    <location>
        <begin position="1193"/>
        <end position="1223"/>
    </location>
</feature>
<comment type="caution">
    <text evidence="4">The sequence shown here is derived from an EMBL/GenBank/DDBJ whole genome shotgun (WGS) entry which is preliminary data.</text>
</comment>
<proteinExistence type="predicted"/>
<feature type="coiled-coil region" evidence="2">
    <location>
        <begin position="1021"/>
        <end position="1077"/>
    </location>
</feature>
<accession>A0ABR2K822</accession>
<dbReference type="PANTHER" id="PTHR32083">
    <property type="entry name" value="CILIA AND FLAGELLA-ASSOCIATED PROTEIN 58-RELATED"/>
    <property type="match status" value="1"/>
</dbReference>
<protein>
    <recommendedName>
        <fullName evidence="6">Viral A-type inclusion protein</fullName>
    </recommendedName>
</protein>
<evidence type="ECO:0008006" key="6">
    <source>
        <dbReference type="Google" id="ProtNLM"/>
    </source>
</evidence>
<evidence type="ECO:0000256" key="3">
    <source>
        <dbReference type="SAM" id="MobiDB-lite"/>
    </source>
</evidence>
<gene>
    <name evidence="4" type="ORF">M9Y10_037960</name>
</gene>
<feature type="coiled-coil region" evidence="2">
    <location>
        <begin position="110"/>
        <end position="302"/>
    </location>
</feature>
<name>A0ABR2K822_9EUKA</name>